<evidence type="ECO:0000313" key="1">
    <source>
        <dbReference type="EMBL" id="UOQ42844.1"/>
    </source>
</evidence>
<evidence type="ECO:0008006" key="3">
    <source>
        <dbReference type="Google" id="ProtNLM"/>
    </source>
</evidence>
<accession>A0ABY4EFE0</accession>
<dbReference type="CDD" id="cd06464">
    <property type="entry name" value="ACD_sHsps-like"/>
    <property type="match status" value="1"/>
</dbReference>
<name>A0ABY4EFE0_9BACI</name>
<dbReference type="InterPro" id="IPR008978">
    <property type="entry name" value="HSP20-like_chaperone"/>
</dbReference>
<keyword evidence="2" id="KW-1185">Reference proteome</keyword>
<protein>
    <recommendedName>
        <fullName evidence="3">SHSP domain-containing protein</fullName>
    </recommendedName>
</protein>
<dbReference type="EMBL" id="CP095073">
    <property type="protein sequence ID" value="UOQ42844.1"/>
    <property type="molecule type" value="Genomic_DNA"/>
</dbReference>
<dbReference type="RefSeq" id="WP_244708204.1">
    <property type="nucleotide sequence ID" value="NZ_CP095073.1"/>
</dbReference>
<sequence>MRIIVEDSKITEYVNESSSTSNKQQSLQRMERFITLPFIISESKTHVSYTNGVLRIVTPNHHPRGRYIE</sequence>
<proteinExistence type="predicted"/>
<organism evidence="1 2">
    <name type="scientific">Halobacillus salinarum</name>
    <dbReference type="NCBI Taxonomy" id="2932257"/>
    <lineage>
        <taxon>Bacteria</taxon>
        <taxon>Bacillati</taxon>
        <taxon>Bacillota</taxon>
        <taxon>Bacilli</taxon>
        <taxon>Bacillales</taxon>
        <taxon>Bacillaceae</taxon>
        <taxon>Halobacillus</taxon>
    </lineage>
</organism>
<gene>
    <name evidence="1" type="ORF">MUN89_12820</name>
</gene>
<dbReference type="Proteomes" id="UP000831787">
    <property type="component" value="Chromosome"/>
</dbReference>
<evidence type="ECO:0000313" key="2">
    <source>
        <dbReference type="Proteomes" id="UP000831787"/>
    </source>
</evidence>
<reference evidence="1 2" key="1">
    <citation type="submission" date="2022-04" db="EMBL/GenBank/DDBJ databases">
        <title>Halobacillus sp. isolated from saltern.</title>
        <authorList>
            <person name="Won M."/>
            <person name="Lee C.-M."/>
            <person name="Woen H.-Y."/>
            <person name="Kwon S.-W."/>
        </authorList>
    </citation>
    <scope>NUCLEOTIDE SEQUENCE [LARGE SCALE GENOMIC DNA]</scope>
    <source>
        <strain evidence="1 2">SSBR10-3</strain>
    </source>
</reference>
<dbReference type="SUPFAM" id="SSF49764">
    <property type="entry name" value="HSP20-like chaperones"/>
    <property type="match status" value="1"/>
</dbReference>